<comment type="caution">
    <text evidence="9">The sequence shown here is derived from an EMBL/GenBank/DDBJ whole genome shotgun (WGS) entry which is preliminary data.</text>
</comment>
<feature type="transmembrane region" description="Helical" evidence="8">
    <location>
        <begin position="20"/>
        <end position="39"/>
    </location>
</feature>
<dbReference type="GO" id="GO:0008233">
    <property type="term" value="F:peptidase activity"/>
    <property type="evidence" value="ECO:0007669"/>
    <property type="project" value="UniProtKB-KW"/>
</dbReference>
<evidence type="ECO:0000256" key="7">
    <source>
        <dbReference type="ARBA" id="ARBA00023136"/>
    </source>
</evidence>
<evidence type="ECO:0000256" key="6">
    <source>
        <dbReference type="ARBA" id="ARBA00022989"/>
    </source>
</evidence>
<dbReference type="InterPro" id="IPR019127">
    <property type="entry name" value="Exosortase"/>
</dbReference>
<evidence type="ECO:0000256" key="3">
    <source>
        <dbReference type="ARBA" id="ARBA00022670"/>
    </source>
</evidence>
<evidence type="ECO:0000256" key="4">
    <source>
        <dbReference type="ARBA" id="ARBA00022692"/>
    </source>
</evidence>
<gene>
    <name evidence="9" type="ORF">CCE02nite_00170</name>
</gene>
<evidence type="ECO:0000256" key="8">
    <source>
        <dbReference type="SAM" id="Phobius"/>
    </source>
</evidence>
<proteinExistence type="predicted"/>
<feature type="transmembrane region" description="Helical" evidence="8">
    <location>
        <begin position="154"/>
        <end position="174"/>
    </location>
</feature>
<organism evidence="9 10">
    <name type="scientific">Cellulosimicrobium cellulans</name>
    <name type="common">Arthrobacter luteus</name>
    <dbReference type="NCBI Taxonomy" id="1710"/>
    <lineage>
        <taxon>Bacteria</taxon>
        <taxon>Bacillati</taxon>
        <taxon>Actinomycetota</taxon>
        <taxon>Actinomycetes</taxon>
        <taxon>Micrococcales</taxon>
        <taxon>Promicromonosporaceae</taxon>
        <taxon>Cellulosimicrobium</taxon>
    </lineage>
</organism>
<keyword evidence="2" id="KW-1003">Cell membrane</keyword>
<evidence type="ECO:0000256" key="1">
    <source>
        <dbReference type="ARBA" id="ARBA00004651"/>
    </source>
</evidence>
<comment type="subcellular location">
    <subcellularLocation>
        <location evidence="1">Cell membrane</location>
        <topology evidence="1">Multi-pass membrane protein</topology>
    </subcellularLocation>
</comment>
<evidence type="ECO:0000256" key="2">
    <source>
        <dbReference type="ARBA" id="ARBA00022475"/>
    </source>
</evidence>
<keyword evidence="7 8" id="KW-0472">Membrane</keyword>
<evidence type="ECO:0000313" key="10">
    <source>
        <dbReference type="Proteomes" id="UP000316659"/>
    </source>
</evidence>
<dbReference type="NCBIfam" id="NF033767">
    <property type="entry name" value="exosort_XrtS"/>
    <property type="match status" value="1"/>
</dbReference>
<evidence type="ECO:0000256" key="5">
    <source>
        <dbReference type="ARBA" id="ARBA00022801"/>
    </source>
</evidence>
<feature type="transmembrane region" description="Helical" evidence="8">
    <location>
        <begin position="120"/>
        <end position="142"/>
    </location>
</feature>
<dbReference type="InterPro" id="IPR026392">
    <property type="entry name" value="Exo/Archaeosortase_dom"/>
</dbReference>
<feature type="transmembrane region" description="Helical" evidence="8">
    <location>
        <begin position="81"/>
        <end position="108"/>
    </location>
</feature>
<dbReference type="EMBL" id="BJNZ01000001">
    <property type="protein sequence ID" value="GED08018.1"/>
    <property type="molecule type" value="Genomic_DNA"/>
</dbReference>
<keyword evidence="4 8" id="KW-0812">Transmembrane</keyword>
<name>A0A4Y4DXA6_CELCE</name>
<keyword evidence="5" id="KW-0378">Hydrolase</keyword>
<reference evidence="9 10" key="1">
    <citation type="submission" date="2019-06" db="EMBL/GenBank/DDBJ databases">
        <title>Whole genome shotgun sequence of Cellulosimicrobium cellulans NBRC 15516.</title>
        <authorList>
            <person name="Hosoyama A."/>
            <person name="Uohara A."/>
            <person name="Ohji S."/>
            <person name="Ichikawa N."/>
        </authorList>
    </citation>
    <scope>NUCLEOTIDE SEQUENCE [LARGE SCALE GENOMIC DNA]</scope>
    <source>
        <strain evidence="9 10">NBRC 15516</strain>
    </source>
</reference>
<feature type="transmembrane region" description="Helical" evidence="8">
    <location>
        <begin position="51"/>
        <end position="75"/>
    </location>
</feature>
<dbReference type="NCBIfam" id="TIGR04178">
    <property type="entry name" value="exo_archaeo"/>
    <property type="match status" value="1"/>
</dbReference>
<keyword evidence="6 8" id="KW-1133">Transmembrane helix</keyword>
<dbReference type="GO" id="GO:0006508">
    <property type="term" value="P:proteolysis"/>
    <property type="evidence" value="ECO:0007669"/>
    <property type="project" value="UniProtKB-KW"/>
</dbReference>
<keyword evidence="3" id="KW-0645">Protease</keyword>
<evidence type="ECO:0000313" key="9">
    <source>
        <dbReference type="EMBL" id="GED08018.1"/>
    </source>
</evidence>
<sequence>MTDHALPPVASHRGARALVTAPRLALTIALIAATVFLLAAHELVRTVEARIVALAIGLVVPGTSDSVADVVVFAAGGPGGLGIQISFMCSTVVLLAPLLLTAAVVAPFRRFSARNVVRGLAVSSLIAVAANLARFVMIAYAYHSWGGDGFDVTHHLVGSLFVIACFVVAFAVLVRTVGRPTP</sequence>
<evidence type="ECO:0008006" key="11">
    <source>
        <dbReference type="Google" id="ProtNLM"/>
    </source>
</evidence>
<dbReference type="Pfam" id="PF09721">
    <property type="entry name" value="Exosortase_EpsH"/>
    <property type="match status" value="1"/>
</dbReference>
<dbReference type="AlphaFoldDB" id="A0A4Y4DXA6"/>
<protein>
    <recommendedName>
        <fullName evidence="11">Exosortase/archaeosortase family protein</fullName>
    </recommendedName>
</protein>
<dbReference type="Proteomes" id="UP000316659">
    <property type="component" value="Unassembled WGS sequence"/>
</dbReference>
<accession>A0A4Y4DXA6</accession>
<dbReference type="GO" id="GO:0005886">
    <property type="term" value="C:plasma membrane"/>
    <property type="evidence" value="ECO:0007669"/>
    <property type="project" value="UniProtKB-SubCell"/>
</dbReference>